<dbReference type="InterPro" id="IPR051401">
    <property type="entry name" value="GtrA_CellWall_Glycosyl"/>
</dbReference>
<evidence type="ECO:0000259" key="7">
    <source>
        <dbReference type="Pfam" id="PF04138"/>
    </source>
</evidence>
<evidence type="ECO:0000313" key="9">
    <source>
        <dbReference type="Proteomes" id="UP000245462"/>
    </source>
</evidence>
<dbReference type="PANTHER" id="PTHR38459:SF1">
    <property type="entry name" value="PROPHAGE BACTOPRENOL-LINKED GLUCOSE TRANSLOCASE HOMOLOG"/>
    <property type="match status" value="1"/>
</dbReference>
<evidence type="ECO:0000256" key="3">
    <source>
        <dbReference type="ARBA" id="ARBA00022692"/>
    </source>
</evidence>
<evidence type="ECO:0000256" key="4">
    <source>
        <dbReference type="ARBA" id="ARBA00022989"/>
    </source>
</evidence>
<keyword evidence="9" id="KW-1185">Reference proteome</keyword>
<dbReference type="InterPro" id="IPR007267">
    <property type="entry name" value="GtrA_DPMS_TM"/>
</dbReference>
<evidence type="ECO:0000256" key="6">
    <source>
        <dbReference type="SAM" id="Phobius"/>
    </source>
</evidence>
<comment type="caution">
    <text evidence="8">The sequence shown here is derived from an EMBL/GenBank/DDBJ whole genome shotgun (WGS) entry which is preliminary data.</text>
</comment>
<evidence type="ECO:0000256" key="5">
    <source>
        <dbReference type="ARBA" id="ARBA00023136"/>
    </source>
</evidence>
<comment type="similarity">
    <text evidence="2">Belongs to the GtrA family.</text>
</comment>
<sequence>MQLSRSMQKKTAFLQLIKYGIVGVSNTLISMIVIYLLLKVAGMKDGPANFIGYIAGLINSFIWNRKWTFRSQTSWFKTFVPFIIMFVVCYALQYGLLMWLNTHSTSYDNYYNHLIGMVFFTIINFFANKYVTFGKGR</sequence>
<dbReference type="PANTHER" id="PTHR38459">
    <property type="entry name" value="PROPHAGE BACTOPRENOL-LINKED GLUCOSE TRANSLOCASE HOMOLOG"/>
    <property type="match status" value="1"/>
</dbReference>
<gene>
    <name evidence="8" type="ORF">C7382_11325</name>
</gene>
<keyword evidence="5 6" id="KW-0472">Membrane</keyword>
<feature type="transmembrane region" description="Helical" evidence="6">
    <location>
        <begin position="110"/>
        <end position="127"/>
    </location>
</feature>
<feature type="transmembrane region" description="Helical" evidence="6">
    <location>
        <begin position="79"/>
        <end position="98"/>
    </location>
</feature>
<protein>
    <submittedName>
        <fullName evidence="8">Putative flippase GtrA</fullName>
    </submittedName>
</protein>
<evidence type="ECO:0000313" key="8">
    <source>
        <dbReference type="EMBL" id="PVZ08372.1"/>
    </source>
</evidence>
<keyword evidence="3 6" id="KW-0812">Transmembrane</keyword>
<dbReference type="GO" id="GO:0005886">
    <property type="term" value="C:plasma membrane"/>
    <property type="evidence" value="ECO:0007669"/>
    <property type="project" value="TreeGrafter"/>
</dbReference>
<dbReference type="AlphaFoldDB" id="A0A2U1F868"/>
<feature type="transmembrane region" description="Helical" evidence="6">
    <location>
        <begin position="12"/>
        <end position="38"/>
    </location>
</feature>
<comment type="subcellular location">
    <subcellularLocation>
        <location evidence="1">Membrane</location>
        <topology evidence="1">Multi-pass membrane protein</topology>
    </subcellularLocation>
</comment>
<organism evidence="8 9">
    <name type="scientific">Porphyromonas loveana</name>
    <dbReference type="NCBI Taxonomy" id="1884669"/>
    <lineage>
        <taxon>Bacteria</taxon>
        <taxon>Pseudomonadati</taxon>
        <taxon>Bacteroidota</taxon>
        <taxon>Bacteroidia</taxon>
        <taxon>Bacteroidales</taxon>
        <taxon>Porphyromonadaceae</taxon>
        <taxon>Porphyromonas</taxon>
    </lineage>
</organism>
<dbReference type="Pfam" id="PF04138">
    <property type="entry name" value="GtrA_DPMS_TM"/>
    <property type="match status" value="1"/>
</dbReference>
<dbReference type="EMBL" id="QEKY01000013">
    <property type="protein sequence ID" value="PVZ08372.1"/>
    <property type="molecule type" value="Genomic_DNA"/>
</dbReference>
<evidence type="ECO:0000256" key="1">
    <source>
        <dbReference type="ARBA" id="ARBA00004141"/>
    </source>
</evidence>
<name>A0A2U1F868_9PORP</name>
<evidence type="ECO:0000256" key="2">
    <source>
        <dbReference type="ARBA" id="ARBA00009399"/>
    </source>
</evidence>
<keyword evidence="4 6" id="KW-1133">Transmembrane helix</keyword>
<accession>A0A2U1F868</accession>
<reference evidence="8 9" key="1">
    <citation type="submission" date="2018-04" db="EMBL/GenBank/DDBJ databases">
        <title>Genomic Encyclopedia of Type Strains, Phase IV (KMG-IV): sequencing the most valuable type-strain genomes for metagenomic binning, comparative biology and taxonomic classification.</title>
        <authorList>
            <person name="Goeker M."/>
        </authorList>
    </citation>
    <scope>NUCLEOTIDE SEQUENCE [LARGE SCALE GENOMIC DNA]</scope>
    <source>
        <strain evidence="8 9">DSM 28520</strain>
    </source>
</reference>
<feature type="transmembrane region" description="Helical" evidence="6">
    <location>
        <begin position="50"/>
        <end position="67"/>
    </location>
</feature>
<feature type="domain" description="GtrA/DPMS transmembrane" evidence="7">
    <location>
        <begin position="18"/>
        <end position="133"/>
    </location>
</feature>
<proteinExistence type="inferred from homology"/>
<dbReference type="GO" id="GO:0000271">
    <property type="term" value="P:polysaccharide biosynthetic process"/>
    <property type="evidence" value="ECO:0007669"/>
    <property type="project" value="InterPro"/>
</dbReference>
<dbReference type="Proteomes" id="UP000245462">
    <property type="component" value="Unassembled WGS sequence"/>
</dbReference>